<dbReference type="GO" id="GO:0055085">
    <property type="term" value="P:transmembrane transport"/>
    <property type="evidence" value="ECO:0007669"/>
    <property type="project" value="InterPro"/>
</dbReference>
<comment type="similarity">
    <text evidence="7">Belongs to the binding-protein-dependent transport system permease family.</text>
</comment>
<keyword evidence="2 7" id="KW-0813">Transport</keyword>
<dbReference type="EMBL" id="CP000391">
    <property type="protein sequence ID" value="ABG65542.1"/>
    <property type="molecule type" value="Genomic_DNA"/>
</dbReference>
<dbReference type="SUPFAM" id="SSF160964">
    <property type="entry name" value="MalF N-terminal region-like"/>
    <property type="match status" value="1"/>
</dbReference>
<feature type="transmembrane region" description="Helical" evidence="7">
    <location>
        <begin position="204"/>
        <end position="230"/>
    </location>
</feature>
<gene>
    <name evidence="9" type="ordered locus">Meso_4516</name>
</gene>
<dbReference type="InterPro" id="IPR000515">
    <property type="entry name" value="MetI-like"/>
</dbReference>
<dbReference type="HOGENOM" id="CLU_016047_0_3_5"/>
<dbReference type="InterPro" id="IPR035906">
    <property type="entry name" value="MetI-like_sf"/>
</dbReference>
<keyword evidence="6 7" id="KW-0472">Membrane</keyword>
<evidence type="ECO:0000256" key="4">
    <source>
        <dbReference type="ARBA" id="ARBA00022692"/>
    </source>
</evidence>
<reference evidence="9" key="1">
    <citation type="submission" date="2006-06" db="EMBL/GenBank/DDBJ databases">
        <title>Complete sequence of Plasmid 2 of Chelativorans sp. BNC1.</title>
        <authorList>
            <consortium name="US DOE Joint Genome Institute"/>
            <person name="Copeland A."/>
            <person name="Lucas S."/>
            <person name="Lapidus A."/>
            <person name="Barry K."/>
            <person name="Detter J.C."/>
            <person name="Glavina del Rio T."/>
            <person name="Hammon N."/>
            <person name="Israni S."/>
            <person name="Dalin E."/>
            <person name="Tice H."/>
            <person name="Pitluck S."/>
            <person name="Chertkov O."/>
            <person name="Brettin T."/>
            <person name="Bruce D."/>
            <person name="Han C."/>
            <person name="Tapia R."/>
            <person name="Gilna P."/>
            <person name="Schmutz J."/>
            <person name="Larimer F."/>
            <person name="Land M."/>
            <person name="Hauser L."/>
            <person name="Kyrpides N."/>
            <person name="Mikhailova N."/>
            <person name="Richardson P."/>
        </authorList>
    </citation>
    <scope>NUCLEOTIDE SEQUENCE</scope>
    <source>
        <strain evidence="9">BNC1</strain>
        <plasmid evidence="9">2</plasmid>
    </source>
</reference>
<keyword evidence="9" id="KW-0614">Plasmid</keyword>
<evidence type="ECO:0000256" key="7">
    <source>
        <dbReference type="RuleBase" id="RU363032"/>
    </source>
</evidence>
<proteinExistence type="inferred from homology"/>
<dbReference type="AlphaFoldDB" id="Q11AN3"/>
<dbReference type="PANTHER" id="PTHR43005:SF1">
    <property type="entry name" value="SPERMIDINE_PUTRESCINE TRANSPORT SYSTEM PERMEASE PROTEIN"/>
    <property type="match status" value="1"/>
</dbReference>
<evidence type="ECO:0000256" key="5">
    <source>
        <dbReference type="ARBA" id="ARBA00022989"/>
    </source>
</evidence>
<evidence type="ECO:0000259" key="8">
    <source>
        <dbReference type="PROSITE" id="PS50928"/>
    </source>
</evidence>
<feature type="transmembrane region" description="Helical" evidence="7">
    <location>
        <begin position="163"/>
        <end position="183"/>
    </location>
</feature>
<evidence type="ECO:0000256" key="2">
    <source>
        <dbReference type="ARBA" id="ARBA00022448"/>
    </source>
</evidence>
<evidence type="ECO:0000256" key="3">
    <source>
        <dbReference type="ARBA" id="ARBA00022475"/>
    </source>
</evidence>
<protein>
    <submittedName>
        <fullName evidence="9">Carbohydrate ABC transporter membrane protein 1, CUT1 family</fullName>
    </submittedName>
</protein>
<dbReference type="CDD" id="cd06261">
    <property type="entry name" value="TM_PBP2"/>
    <property type="match status" value="1"/>
</dbReference>
<feature type="transmembrane region" description="Helical" evidence="7">
    <location>
        <begin position="259"/>
        <end position="280"/>
    </location>
</feature>
<dbReference type="eggNOG" id="COG1175">
    <property type="taxonomic scope" value="Bacteria"/>
</dbReference>
<dbReference type="OrthoDB" id="7375219at2"/>
<feature type="domain" description="ABC transmembrane type-1" evidence="8">
    <location>
        <begin position="63"/>
        <end position="277"/>
    </location>
</feature>
<comment type="subcellular location">
    <subcellularLocation>
        <location evidence="1 7">Cell membrane</location>
        <topology evidence="1 7">Multi-pass membrane protein</topology>
    </subcellularLocation>
</comment>
<dbReference type="Gene3D" id="1.10.3720.10">
    <property type="entry name" value="MetI-like"/>
    <property type="match status" value="1"/>
</dbReference>
<dbReference type="Pfam" id="PF00528">
    <property type="entry name" value="BPD_transp_1"/>
    <property type="match status" value="1"/>
</dbReference>
<name>Q11AN3_CHESB</name>
<dbReference type="GO" id="GO:0005886">
    <property type="term" value="C:plasma membrane"/>
    <property type="evidence" value="ECO:0007669"/>
    <property type="project" value="UniProtKB-SubCell"/>
</dbReference>
<geneLocation type="plasmid" evidence="9">
    <name>2</name>
</geneLocation>
<keyword evidence="5 7" id="KW-1133">Transmembrane helix</keyword>
<organism evidence="9">
    <name type="scientific">Chelativorans sp. (strain BNC1)</name>
    <dbReference type="NCBI Taxonomy" id="266779"/>
    <lineage>
        <taxon>Bacteria</taxon>
        <taxon>Pseudomonadati</taxon>
        <taxon>Pseudomonadota</taxon>
        <taxon>Alphaproteobacteria</taxon>
        <taxon>Hyphomicrobiales</taxon>
        <taxon>Phyllobacteriaceae</taxon>
        <taxon>Chelativorans</taxon>
    </lineage>
</organism>
<sequence length="290" mass="32192" precursor="true">MKRRRRWNQGYFFIFPAFLVLGVMVLYPLIDTVVLSVTDENGSYIGSRNFVQMLTSRTTSLATYNSIYYVGGSIILELILGTVAGILLDRHFVGRGIVRSIMLIPWVVPGIVAATTWAWMYHFEFGIINYGLQSLHVISGPVGWLTSAELVKPSLIVVEVWKMFPFVALMVLAALQGIPASLYEAARIDGATFYHEVRYIMLPHLFGILASVSLLLLIWGLNGITIIYAMTGGGPANRSLILPIQIFKEGFESFDFNRAAALSLVLFIVLFAVIVIQVSISQKRHGAANE</sequence>
<accession>Q11AN3</accession>
<dbReference type="SUPFAM" id="SSF161098">
    <property type="entry name" value="MetI-like"/>
    <property type="match status" value="1"/>
</dbReference>
<dbReference type="PROSITE" id="PS50928">
    <property type="entry name" value="ABC_TM1"/>
    <property type="match status" value="1"/>
</dbReference>
<evidence type="ECO:0000313" key="9">
    <source>
        <dbReference type="EMBL" id="ABG65542.1"/>
    </source>
</evidence>
<keyword evidence="3" id="KW-1003">Cell membrane</keyword>
<dbReference type="PANTHER" id="PTHR43005">
    <property type="entry name" value="BLR7065 PROTEIN"/>
    <property type="match status" value="1"/>
</dbReference>
<feature type="transmembrane region" description="Helical" evidence="7">
    <location>
        <begin position="12"/>
        <end position="30"/>
    </location>
</feature>
<feature type="transmembrane region" description="Helical" evidence="7">
    <location>
        <begin position="67"/>
        <end position="88"/>
    </location>
</feature>
<dbReference type="KEGG" id="mes:Meso_4516"/>
<evidence type="ECO:0000256" key="1">
    <source>
        <dbReference type="ARBA" id="ARBA00004651"/>
    </source>
</evidence>
<evidence type="ECO:0000256" key="6">
    <source>
        <dbReference type="ARBA" id="ARBA00023136"/>
    </source>
</evidence>
<keyword evidence="4 7" id="KW-0812">Transmembrane</keyword>
<feature type="transmembrane region" description="Helical" evidence="7">
    <location>
        <begin position="100"/>
        <end position="120"/>
    </location>
</feature>